<dbReference type="AlphaFoldDB" id="A0A444XDS6"/>
<accession>A0A444XDS6</accession>
<dbReference type="InterPro" id="IPR045274">
    <property type="entry name" value="WAK-like"/>
</dbReference>
<evidence type="ECO:0000313" key="6">
    <source>
        <dbReference type="Proteomes" id="UP000289738"/>
    </source>
</evidence>
<name>A0A444XDS6_ARAHY</name>
<dbReference type="Pfam" id="PF07714">
    <property type="entry name" value="PK_Tyr_Ser-Thr"/>
    <property type="match status" value="1"/>
</dbReference>
<keyword evidence="2" id="KW-0067">ATP-binding</keyword>
<evidence type="ECO:0000256" key="3">
    <source>
        <dbReference type="SAM" id="SignalP"/>
    </source>
</evidence>
<evidence type="ECO:0000256" key="1">
    <source>
        <dbReference type="ARBA" id="ARBA00022741"/>
    </source>
</evidence>
<evidence type="ECO:0000313" key="5">
    <source>
        <dbReference type="EMBL" id="RYQ87740.1"/>
    </source>
</evidence>
<dbReference type="InterPro" id="IPR011009">
    <property type="entry name" value="Kinase-like_dom_sf"/>
</dbReference>
<feature type="signal peptide" evidence="3">
    <location>
        <begin position="1"/>
        <end position="19"/>
    </location>
</feature>
<reference evidence="5 6" key="1">
    <citation type="submission" date="2019-01" db="EMBL/GenBank/DDBJ databases">
        <title>Sequencing of cultivated peanut Arachis hypogaea provides insights into genome evolution and oil improvement.</title>
        <authorList>
            <person name="Chen X."/>
        </authorList>
    </citation>
    <scope>NUCLEOTIDE SEQUENCE [LARGE SCALE GENOMIC DNA]</scope>
    <source>
        <strain evidence="6">cv. Fuhuasheng</strain>
        <tissue evidence="5">Leaves</tissue>
    </source>
</reference>
<proteinExistence type="predicted"/>
<protein>
    <recommendedName>
        <fullName evidence="4">Protein kinase domain-containing protein</fullName>
    </recommendedName>
</protein>
<keyword evidence="3" id="KW-0732">Signal</keyword>
<evidence type="ECO:0000256" key="2">
    <source>
        <dbReference type="ARBA" id="ARBA00022840"/>
    </source>
</evidence>
<dbReference type="InterPro" id="IPR001245">
    <property type="entry name" value="Ser-Thr/Tyr_kinase_cat_dom"/>
</dbReference>
<dbReference type="PANTHER" id="PTHR27005">
    <property type="entry name" value="WALL-ASSOCIATED RECEPTOR KINASE-LIKE 21"/>
    <property type="match status" value="1"/>
</dbReference>
<keyword evidence="1" id="KW-0547">Nucleotide-binding</keyword>
<dbReference type="GO" id="GO:0004674">
    <property type="term" value="F:protein serine/threonine kinase activity"/>
    <property type="evidence" value="ECO:0007669"/>
    <property type="project" value="TreeGrafter"/>
</dbReference>
<gene>
    <name evidence="5" type="ORF">Ahy_B09g095276</name>
</gene>
<dbReference type="PANTHER" id="PTHR27005:SF470">
    <property type="entry name" value="ASSOCIATED KINASE-LIKE PROTEIN, PUTATIVE-RELATED"/>
    <property type="match status" value="1"/>
</dbReference>
<dbReference type="GO" id="GO:0005886">
    <property type="term" value="C:plasma membrane"/>
    <property type="evidence" value="ECO:0007669"/>
    <property type="project" value="TreeGrafter"/>
</dbReference>
<feature type="chain" id="PRO_5019250841" description="Protein kinase domain-containing protein" evidence="3">
    <location>
        <begin position="20"/>
        <end position="699"/>
    </location>
</feature>
<organism evidence="5 6">
    <name type="scientific">Arachis hypogaea</name>
    <name type="common">Peanut</name>
    <dbReference type="NCBI Taxonomy" id="3818"/>
    <lineage>
        <taxon>Eukaryota</taxon>
        <taxon>Viridiplantae</taxon>
        <taxon>Streptophyta</taxon>
        <taxon>Embryophyta</taxon>
        <taxon>Tracheophyta</taxon>
        <taxon>Spermatophyta</taxon>
        <taxon>Magnoliopsida</taxon>
        <taxon>eudicotyledons</taxon>
        <taxon>Gunneridae</taxon>
        <taxon>Pentapetalae</taxon>
        <taxon>rosids</taxon>
        <taxon>fabids</taxon>
        <taxon>Fabales</taxon>
        <taxon>Fabaceae</taxon>
        <taxon>Papilionoideae</taxon>
        <taxon>50 kb inversion clade</taxon>
        <taxon>dalbergioids sensu lato</taxon>
        <taxon>Dalbergieae</taxon>
        <taxon>Pterocarpus clade</taxon>
        <taxon>Arachis</taxon>
    </lineage>
</organism>
<dbReference type="GO" id="GO:0007166">
    <property type="term" value="P:cell surface receptor signaling pathway"/>
    <property type="evidence" value="ECO:0007669"/>
    <property type="project" value="InterPro"/>
</dbReference>
<dbReference type="EMBL" id="SDMP01000019">
    <property type="protein sequence ID" value="RYQ87740.1"/>
    <property type="molecule type" value="Genomic_DNA"/>
</dbReference>
<dbReference type="Gene3D" id="1.10.510.10">
    <property type="entry name" value="Transferase(Phosphotransferase) domain 1"/>
    <property type="match status" value="1"/>
</dbReference>
<sequence>MKTRLVFVMVIVLAKIVAAATQALPGCTETCGDVLIPYPPFGIGVPSITSKSCFLKQSLELVCKDSTLYLRGVDLKIWKISLKSQLGMPALISKVGREDHNQDNNRVRKQGNEARLPIGTAFVTSKEENSFVSVGCDTYGFINNIIHGSIENTTGCLTRCNNMADIQNDESCTGIGCCKVDIPLAMKNNNISIEANSFSNFNTSWGFNNCSYSFMAKKGGYEFSFPAKTSIGIYAGVIAVARIPTMDLVTDGDVIKASREIHTIWKVAEITPIIASVNIIAVKLKGRSSAFVLLGNLEMEKGKVKDATEPLFRRWTSNPDCRSFLHIPEVSEKETNQLERQVLKKNGGPILQQKLLNAKIFTLEQLIKATNNFDERLIIGKGHISTVFKGILSNNRVVAIKKFRELDQNVIEEFIDWLVLLEQIRHRNVVPILGCCLESEVPLLVYEFFNNGTVFDHLHKEEKINLSWKTRLQIATEAARALDYLHSGATIPIIHSKVSSGNILLDDTYTAKLLFDFRNLSLSSMHEIGLDLYYLDPEYIHTGQLTEKSDVYGFGVVLAELIIGEKTIHVEKPDGGFPFLAKQFILTLEKNCWLDILETGIVNKENEDEFIQVALLAAKCLRLHAKERPSMGMVAMELKNIRQKHQIKHNSDLSLTKSLRLFDDPSGTFEHGSSSTSSVQNSGYESCTDSMQDGLYSVI</sequence>
<dbReference type="GO" id="GO:0005524">
    <property type="term" value="F:ATP binding"/>
    <property type="evidence" value="ECO:0007669"/>
    <property type="project" value="UniProtKB-KW"/>
</dbReference>
<comment type="caution">
    <text evidence="5">The sequence shown here is derived from an EMBL/GenBank/DDBJ whole genome shotgun (WGS) entry which is preliminary data.</text>
</comment>
<dbReference type="Proteomes" id="UP000289738">
    <property type="component" value="Chromosome B09"/>
</dbReference>
<feature type="domain" description="Protein kinase" evidence="4">
    <location>
        <begin position="373"/>
        <end position="648"/>
    </location>
</feature>
<dbReference type="PROSITE" id="PS50011">
    <property type="entry name" value="PROTEIN_KINASE_DOM"/>
    <property type="match status" value="1"/>
</dbReference>
<dbReference type="InterPro" id="IPR000719">
    <property type="entry name" value="Prot_kinase_dom"/>
</dbReference>
<evidence type="ECO:0000259" key="4">
    <source>
        <dbReference type="PROSITE" id="PS50011"/>
    </source>
</evidence>
<dbReference type="SUPFAM" id="SSF56112">
    <property type="entry name" value="Protein kinase-like (PK-like)"/>
    <property type="match status" value="1"/>
</dbReference>
<dbReference type="Gene3D" id="3.30.200.20">
    <property type="entry name" value="Phosphorylase Kinase, domain 1"/>
    <property type="match status" value="1"/>
</dbReference>
<keyword evidence="6" id="KW-1185">Reference proteome</keyword>